<evidence type="ECO:0000256" key="1">
    <source>
        <dbReference type="ARBA" id="ARBA00009009"/>
    </source>
</evidence>
<evidence type="ECO:0000313" key="4">
    <source>
        <dbReference type="EMBL" id="OQD79217.1"/>
    </source>
</evidence>
<name>A0A1V6PR70_9EURO</name>
<evidence type="ECO:0000256" key="2">
    <source>
        <dbReference type="ARBA" id="ARBA00022801"/>
    </source>
</evidence>
<evidence type="ECO:0000313" key="5">
    <source>
        <dbReference type="Proteomes" id="UP000191672"/>
    </source>
</evidence>
<comment type="caution">
    <text evidence="4">The sequence shown here is derived from an EMBL/GenBank/DDBJ whole genome shotgun (WGS) entry which is preliminary data.</text>
</comment>
<dbReference type="InterPro" id="IPR012338">
    <property type="entry name" value="Beta-lactam/transpept-like"/>
</dbReference>
<feature type="domain" description="Beta-lactamase-related" evidence="3">
    <location>
        <begin position="6"/>
        <end position="373"/>
    </location>
</feature>
<dbReference type="GO" id="GO:0016787">
    <property type="term" value="F:hydrolase activity"/>
    <property type="evidence" value="ECO:0007669"/>
    <property type="project" value="UniProtKB-KW"/>
</dbReference>
<dbReference type="Gene3D" id="3.40.710.10">
    <property type="entry name" value="DD-peptidase/beta-lactamase superfamily"/>
    <property type="match status" value="1"/>
</dbReference>
<keyword evidence="5" id="KW-1185">Reference proteome</keyword>
<dbReference type="Pfam" id="PF00144">
    <property type="entry name" value="Beta-lactamase"/>
    <property type="match status" value="1"/>
</dbReference>
<comment type="similarity">
    <text evidence="1">Belongs to the class-A beta-lactamase family.</text>
</comment>
<evidence type="ECO:0000259" key="3">
    <source>
        <dbReference type="Pfam" id="PF00144"/>
    </source>
</evidence>
<dbReference type="EMBL" id="MDYN01000057">
    <property type="protein sequence ID" value="OQD79217.1"/>
    <property type="molecule type" value="Genomic_DNA"/>
</dbReference>
<dbReference type="AlphaFoldDB" id="A0A1V6PR70"/>
<protein>
    <recommendedName>
        <fullName evidence="3">Beta-lactamase-related domain-containing protein</fullName>
    </recommendedName>
</protein>
<dbReference type="STRING" id="416450.A0A1V6PR70"/>
<organism evidence="4 5">
    <name type="scientific">Penicillium antarcticum</name>
    <dbReference type="NCBI Taxonomy" id="416450"/>
    <lineage>
        <taxon>Eukaryota</taxon>
        <taxon>Fungi</taxon>
        <taxon>Dikarya</taxon>
        <taxon>Ascomycota</taxon>
        <taxon>Pezizomycotina</taxon>
        <taxon>Eurotiomycetes</taxon>
        <taxon>Eurotiomycetidae</taxon>
        <taxon>Eurotiales</taxon>
        <taxon>Aspergillaceae</taxon>
        <taxon>Penicillium</taxon>
    </lineage>
</organism>
<dbReference type="PANTHER" id="PTHR43283">
    <property type="entry name" value="BETA-LACTAMASE-RELATED"/>
    <property type="match status" value="1"/>
</dbReference>
<dbReference type="InterPro" id="IPR001466">
    <property type="entry name" value="Beta-lactam-related"/>
</dbReference>
<dbReference type="Proteomes" id="UP000191672">
    <property type="component" value="Unassembled WGS sequence"/>
</dbReference>
<reference evidence="5" key="1">
    <citation type="journal article" date="2017" name="Nat. Microbiol.">
        <title>Global analysis of biosynthetic gene clusters reveals vast potential of secondary metabolite production in Penicillium species.</title>
        <authorList>
            <person name="Nielsen J.C."/>
            <person name="Grijseels S."/>
            <person name="Prigent S."/>
            <person name="Ji B."/>
            <person name="Dainat J."/>
            <person name="Nielsen K.F."/>
            <person name="Frisvad J.C."/>
            <person name="Workman M."/>
            <person name="Nielsen J."/>
        </authorList>
    </citation>
    <scope>NUCLEOTIDE SEQUENCE [LARGE SCALE GENOMIC DNA]</scope>
    <source>
        <strain evidence="5">IBT 31811</strain>
    </source>
</reference>
<gene>
    <name evidence="4" type="ORF">PENANT_c057G01408</name>
</gene>
<dbReference type="InterPro" id="IPR050789">
    <property type="entry name" value="Diverse_Enzym_Activities"/>
</dbReference>
<dbReference type="PANTHER" id="PTHR43283:SF17">
    <property type="entry name" value="(LOVD), PUTATIVE (AFU_ORTHOLOGUE AFUA_5G00920)-RELATED"/>
    <property type="match status" value="1"/>
</dbReference>
<keyword evidence="2" id="KW-0378">Hydrolase</keyword>
<sequence length="404" mass="44343">MTTIEEAFQAAIASKKINGAVICARSKNGSFSYNKTMGERTLLSGEKKPQQLDDMIYLASATKFMTTIAAMQCVEDGLLSLDADVSPLCPELGSKQVLTGFTEDESKSPILEPANRPITLRMLLSHSSGVTYHFLDPKIGAWRERYALPGEDEKRNVEETFSYPLSFQPGEGWMYGAGHDWAGRIIERVTGQTLCERMQERMFTPLGITDAQFYPVTRDDLRERLVDLNPDDVEGLGRAVLGGGGDINKRSKGDFGGHGLFMMGPDFVRILGSLLDGDGVLLKQTTIDGMFVQQLGEQAGKDHLEKLDGPIGPFFRIGVEPEVKVGYGISGILTLEDVDGWQGQGTLSWGGGLTLTWFVDRKNGLCGVGAIQSALPVDVGLVLELKQVFRKDVYRKFAEWKSQS</sequence>
<proteinExistence type="inferred from homology"/>
<dbReference type="OrthoDB" id="428260at2759"/>
<dbReference type="SUPFAM" id="SSF56601">
    <property type="entry name" value="beta-lactamase/transpeptidase-like"/>
    <property type="match status" value="1"/>
</dbReference>
<accession>A0A1V6PR70</accession>